<name>A0A0B7K0S9_BIOOC</name>
<accession>A0A0B7K0S9</accession>
<organism evidence="1">
    <name type="scientific">Bionectria ochroleuca</name>
    <name type="common">Gliocladium roseum</name>
    <dbReference type="NCBI Taxonomy" id="29856"/>
    <lineage>
        <taxon>Eukaryota</taxon>
        <taxon>Fungi</taxon>
        <taxon>Dikarya</taxon>
        <taxon>Ascomycota</taxon>
        <taxon>Pezizomycotina</taxon>
        <taxon>Sordariomycetes</taxon>
        <taxon>Hypocreomycetidae</taxon>
        <taxon>Hypocreales</taxon>
        <taxon>Bionectriaceae</taxon>
        <taxon>Clonostachys</taxon>
    </lineage>
</organism>
<dbReference type="EMBL" id="CDPU01000010">
    <property type="protein sequence ID" value="CEO48301.1"/>
    <property type="molecule type" value="Genomic_DNA"/>
</dbReference>
<gene>
    <name evidence="1" type="ORF">BN869_000004358_1</name>
</gene>
<evidence type="ECO:0000313" key="1">
    <source>
        <dbReference type="EMBL" id="CEO48301.1"/>
    </source>
</evidence>
<protein>
    <submittedName>
        <fullName evidence="1">Uncharacterized protein</fullName>
    </submittedName>
</protein>
<proteinExistence type="predicted"/>
<dbReference type="AlphaFoldDB" id="A0A0B7K0S9"/>
<sequence>MTVLVPPWLFTRHFYQLYTVGYSTSHYHCFYIQSTRGGACLHSSYKSPSAGTKTLIILRYRRTMRVFAKFVNNCHLAQLILVLL</sequence>
<reference evidence="1" key="1">
    <citation type="submission" date="2015-01" db="EMBL/GenBank/DDBJ databases">
        <authorList>
            <person name="Durling Mikael"/>
        </authorList>
    </citation>
    <scope>NUCLEOTIDE SEQUENCE</scope>
</reference>